<evidence type="ECO:0000256" key="10">
    <source>
        <dbReference type="ARBA" id="ARBA00031529"/>
    </source>
</evidence>
<dbReference type="UniPathway" id="UPA00148">
    <property type="reaction ID" value="UER00233"/>
</dbReference>
<comment type="subunit">
    <text evidence="3">Homotrimer.</text>
</comment>
<dbReference type="Proteomes" id="UP000517106">
    <property type="component" value="Unassembled WGS sequence"/>
</dbReference>
<evidence type="ECO:0000256" key="14">
    <source>
        <dbReference type="ARBA" id="ARBA00048692"/>
    </source>
</evidence>
<dbReference type="InterPro" id="IPR029499">
    <property type="entry name" value="PduO-typ"/>
</dbReference>
<accession>A0A7W3UL17</accession>
<evidence type="ECO:0000256" key="8">
    <source>
        <dbReference type="ARBA" id="ARBA00022741"/>
    </source>
</evidence>
<sequence>MKLYTGVGDKGMTKLIGGTYVSKDSDRVKTYGTIDELNTYIGLVIAKLSDNDKFKDLKRDLLHIQNCLFDLGTDIANPQIDNDNLRFNKENIKWLETRIDNFQNEPPAIKRFILPGGSELSALLQICRTTTRKAERYLVTLSWECTIPNDIEVFINRLSDYFYAIARVANYRLNVEENFYKNGNEVFH</sequence>
<keyword evidence="9 15" id="KW-0067">ATP-binding</keyword>
<evidence type="ECO:0000256" key="4">
    <source>
        <dbReference type="ARBA" id="ARBA00012454"/>
    </source>
</evidence>
<dbReference type="NCBIfam" id="TIGR00636">
    <property type="entry name" value="PduO_Nterm"/>
    <property type="match status" value="1"/>
</dbReference>
<proteinExistence type="inferred from homology"/>
<evidence type="ECO:0000313" key="17">
    <source>
        <dbReference type="EMBL" id="MBB1097493.1"/>
    </source>
</evidence>
<keyword evidence="7 15" id="KW-0808">Transferase</keyword>
<dbReference type="FunFam" id="1.20.1200.10:FF:000001">
    <property type="entry name" value="Cob(I)yrinic acid a,c-diamide adenosyltransferase"/>
    <property type="match status" value="1"/>
</dbReference>
<dbReference type="Gene3D" id="1.20.1200.10">
    <property type="entry name" value="Cobalamin adenosyltransferase-like"/>
    <property type="match status" value="1"/>
</dbReference>
<evidence type="ECO:0000256" key="1">
    <source>
        <dbReference type="ARBA" id="ARBA00005121"/>
    </source>
</evidence>
<evidence type="ECO:0000256" key="5">
    <source>
        <dbReference type="ARBA" id="ARBA00020963"/>
    </source>
</evidence>
<dbReference type="AlphaFoldDB" id="A0A7W3UL17"/>
<dbReference type="EMBL" id="JACIVA010000046">
    <property type="protein sequence ID" value="MBB1097493.1"/>
    <property type="molecule type" value="Genomic_DNA"/>
</dbReference>
<feature type="domain" description="Cobalamin adenosyltransferase-like" evidence="16">
    <location>
        <begin position="4"/>
        <end position="169"/>
    </location>
</feature>
<comment type="catalytic activity">
    <reaction evidence="13 15">
        <text>2 cob(II)yrinate a,c diamide + reduced [electron-transfer flavoprotein] + 2 ATP = 2 adenosylcob(III)yrinate a,c-diamide + 2 triphosphate + oxidized [electron-transfer flavoprotein] + 3 H(+)</text>
        <dbReference type="Rhea" id="RHEA:11528"/>
        <dbReference type="Rhea" id="RHEA-COMP:10685"/>
        <dbReference type="Rhea" id="RHEA-COMP:10686"/>
        <dbReference type="ChEBI" id="CHEBI:15378"/>
        <dbReference type="ChEBI" id="CHEBI:18036"/>
        <dbReference type="ChEBI" id="CHEBI:30616"/>
        <dbReference type="ChEBI" id="CHEBI:57692"/>
        <dbReference type="ChEBI" id="CHEBI:58307"/>
        <dbReference type="ChEBI" id="CHEBI:58503"/>
        <dbReference type="ChEBI" id="CHEBI:58537"/>
        <dbReference type="EC" id="2.5.1.17"/>
    </reaction>
</comment>
<evidence type="ECO:0000256" key="11">
    <source>
        <dbReference type="ARBA" id="ARBA00033334"/>
    </source>
</evidence>
<evidence type="ECO:0000256" key="3">
    <source>
        <dbReference type="ARBA" id="ARBA00011233"/>
    </source>
</evidence>
<dbReference type="InterPro" id="IPR036451">
    <property type="entry name" value="CblAdoTrfase-like_sf"/>
</dbReference>
<evidence type="ECO:0000256" key="6">
    <source>
        <dbReference type="ARBA" id="ARBA00022573"/>
    </source>
</evidence>
<evidence type="ECO:0000259" key="16">
    <source>
        <dbReference type="Pfam" id="PF01923"/>
    </source>
</evidence>
<dbReference type="EC" id="2.5.1.17" evidence="4 15"/>
<protein>
    <recommendedName>
        <fullName evidence="5 15">Corrinoid adenosyltransferase</fullName>
        <ecNumber evidence="4 15">2.5.1.17</ecNumber>
    </recommendedName>
    <alternativeName>
        <fullName evidence="10 15">Cob(II)alamin adenosyltransferase</fullName>
    </alternativeName>
    <alternativeName>
        <fullName evidence="12 15">Cob(II)yrinic acid a,c-diamide adenosyltransferase</fullName>
    </alternativeName>
    <alternativeName>
        <fullName evidence="11 15">Cobinamide/cobalamin adenosyltransferase</fullName>
    </alternativeName>
</protein>
<dbReference type="PANTHER" id="PTHR12213:SF0">
    <property type="entry name" value="CORRINOID ADENOSYLTRANSFERASE MMAB"/>
    <property type="match status" value="1"/>
</dbReference>
<evidence type="ECO:0000256" key="13">
    <source>
        <dbReference type="ARBA" id="ARBA00048555"/>
    </source>
</evidence>
<dbReference type="PANTHER" id="PTHR12213">
    <property type="entry name" value="CORRINOID ADENOSYLTRANSFERASE"/>
    <property type="match status" value="1"/>
</dbReference>
<dbReference type="GO" id="GO:0009236">
    <property type="term" value="P:cobalamin biosynthetic process"/>
    <property type="evidence" value="ECO:0007669"/>
    <property type="project" value="UniProtKB-UniRule"/>
</dbReference>
<evidence type="ECO:0000256" key="9">
    <source>
        <dbReference type="ARBA" id="ARBA00022840"/>
    </source>
</evidence>
<dbReference type="InterPro" id="IPR016030">
    <property type="entry name" value="CblAdoTrfase-like"/>
</dbReference>
<name>A0A7W3UL17_9LACO</name>
<comment type="catalytic activity">
    <reaction evidence="14 15">
        <text>2 cob(II)alamin + reduced [electron-transfer flavoprotein] + 2 ATP = 2 adenosylcob(III)alamin + 2 triphosphate + oxidized [electron-transfer flavoprotein] + 3 H(+)</text>
        <dbReference type="Rhea" id="RHEA:28671"/>
        <dbReference type="Rhea" id="RHEA-COMP:10685"/>
        <dbReference type="Rhea" id="RHEA-COMP:10686"/>
        <dbReference type="ChEBI" id="CHEBI:15378"/>
        <dbReference type="ChEBI" id="CHEBI:16304"/>
        <dbReference type="ChEBI" id="CHEBI:18036"/>
        <dbReference type="ChEBI" id="CHEBI:18408"/>
        <dbReference type="ChEBI" id="CHEBI:30616"/>
        <dbReference type="ChEBI" id="CHEBI:57692"/>
        <dbReference type="ChEBI" id="CHEBI:58307"/>
        <dbReference type="EC" id="2.5.1.17"/>
    </reaction>
</comment>
<gene>
    <name evidence="17" type="ORF">H5S09_06025</name>
</gene>
<dbReference type="RefSeq" id="WP_182596227.1">
    <property type="nucleotide sequence ID" value="NZ_JACIVA010000046.1"/>
</dbReference>
<evidence type="ECO:0000256" key="7">
    <source>
        <dbReference type="ARBA" id="ARBA00022679"/>
    </source>
</evidence>
<comment type="similarity">
    <text evidence="2 15">Belongs to the Cob(I)alamin adenosyltransferase family.</text>
</comment>
<keyword evidence="8 15" id="KW-0547">Nucleotide-binding</keyword>
<evidence type="ECO:0000256" key="15">
    <source>
        <dbReference type="RuleBase" id="RU366026"/>
    </source>
</evidence>
<comment type="caution">
    <text evidence="17">The sequence shown here is derived from an EMBL/GenBank/DDBJ whole genome shotgun (WGS) entry which is preliminary data.</text>
</comment>
<evidence type="ECO:0000256" key="12">
    <source>
        <dbReference type="ARBA" id="ARBA00033354"/>
    </source>
</evidence>
<dbReference type="GO" id="GO:0008817">
    <property type="term" value="F:corrinoid adenosyltransferase activity"/>
    <property type="evidence" value="ECO:0007669"/>
    <property type="project" value="UniProtKB-UniRule"/>
</dbReference>
<reference evidence="17 18" key="1">
    <citation type="submission" date="2020-07" db="EMBL/GenBank/DDBJ databases">
        <title>Description of Limosilactobacillus balticus sp. nov., Limosilactobacillus agrestis sp. nov., Limosilactobacillus albertensis sp. nov., Limosilactobacillus rudii sp. nov., Limosilactobacillus fastidiosus sp. nov., five novel Limosilactobacillus species isolated from the vertebrate gastrointestinal tract, and proposal of 6 subspecies of Limosilactobacillus reuteri adapted to the gastrointestinal tract of specific vertebrate hosts.</title>
        <authorList>
            <person name="Li F."/>
            <person name="Cheng C."/>
            <person name="Zheng J."/>
            <person name="Quevedo R.M."/>
            <person name="Li J."/>
            <person name="Roos S."/>
            <person name="Gaenzle M.G."/>
            <person name="Walter J."/>
        </authorList>
    </citation>
    <scope>NUCLEOTIDE SEQUENCE [LARGE SCALE GENOMIC DNA]</scope>
    <source>
        <strain evidence="17 18">STM2_1</strain>
    </source>
</reference>
<evidence type="ECO:0000313" key="18">
    <source>
        <dbReference type="Proteomes" id="UP000517106"/>
    </source>
</evidence>
<dbReference type="SUPFAM" id="SSF89028">
    <property type="entry name" value="Cobalamin adenosyltransferase-like"/>
    <property type="match status" value="1"/>
</dbReference>
<organism evidence="17 18">
    <name type="scientific">Limosilactobacillus rudii</name>
    <dbReference type="NCBI Taxonomy" id="2759755"/>
    <lineage>
        <taxon>Bacteria</taxon>
        <taxon>Bacillati</taxon>
        <taxon>Bacillota</taxon>
        <taxon>Bacilli</taxon>
        <taxon>Lactobacillales</taxon>
        <taxon>Lactobacillaceae</taxon>
        <taxon>Limosilactobacillus</taxon>
    </lineage>
</organism>
<keyword evidence="6 15" id="KW-0169">Cobalamin biosynthesis</keyword>
<dbReference type="Pfam" id="PF01923">
    <property type="entry name" value="Cob_adeno_trans"/>
    <property type="match status" value="1"/>
</dbReference>
<evidence type="ECO:0000256" key="2">
    <source>
        <dbReference type="ARBA" id="ARBA00007487"/>
    </source>
</evidence>
<keyword evidence="18" id="KW-1185">Reference proteome</keyword>
<comment type="pathway">
    <text evidence="1 15">Cofactor biosynthesis; adenosylcobalamin biosynthesis; adenosylcobalamin from cob(II)yrinate a,c-diamide: step 2/7.</text>
</comment>
<dbReference type="GO" id="GO:0005524">
    <property type="term" value="F:ATP binding"/>
    <property type="evidence" value="ECO:0007669"/>
    <property type="project" value="UniProtKB-UniRule"/>
</dbReference>